<dbReference type="Proteomes" id="UP001243846">
    <property type="component" value="Unassembled WGS sequence"/>
</dbReference>
<feature type="transmembrane region" description="Helical" evidence="1">
    <location>
        <begin position="34"/>
        <end position="53"/>
    </location>
</feature>
<name>A0ABT8D6W5_9RHOB</name>
<feature type="transmembrane region" description="Helical" evidence="1">
    <location>
        <begin position="6"/>
        <end position="27"/>
    </location>
</feature>
<organism evidence="2 3">
    <name type="scientific">Paracoccus cavernae</name>
    <dbReference type="NCBI Taxonomy" id="1571207"/>
    <lineage>
        <taxon>Bacteria</taxon>
        <taxon>Pseudomonadati</taxon>
        <taxon>Pseudomonadota</taxon>
        <taxon>Alphaproteobacteria</taxon>
        <taxon>Rhodobacterales</taxon>
        <taxon>Paracoccaceae</taxon>
        <taxon>Paracoccus</taxon>
    </lineage>
</organism>
<gene>
    <name evidence="2" type="ORF">QWZ10_11285</name>
</gene>
<sequence>MDRLFPLITIATLFVAWQVGALLLRAIAERDWSVVNGLCAGIVLLLFGIWLYFATGLLDHFGLSLWFLLVVLLAFAAILGGLGAGLLAMARAMIRRAG</sequence>
<evidence type="ECO:0000256" key="1">
    <source>
        <dbReference type="SAM" id="Phobius"/>
    </source>
</evidence>
<evidence type="ECO:0000313" key="3">
    <source>
        <dbReference type="Proteomes" id="UP001243846"/>
    </source>
</evidence>
<evidence type="ECO:0000313" key="2">
    <source>
        <dbReference type="EMBL" id="MDN3712230.1"/>
    </source>
</evidence>
<reference evidence="3" key="1">
    <citation type="journal article" date="2019" name="Int. J. Syst. Evol. Microbiol.">
        <title>The Global Catalogue of Microorganisms (GCM) 10K type strain sequencing project: providing services to taxonomists for standard genome sequencing and annotation.</title>
        <authorList>
            <consortium name="The Broad Institute Genomics Platform"/>
            <consortium name="The Broad Institute Genome Sequencing Center for Infectious Disease"/>
            <person name="Wu L."/>
            <person name="Ma J."/>
        </authorList>
    </citation>
    <scope>NUCLEOTIDE SEQUENCE [LARGE SCALE GENOMIC DNA]</scope>
    <source>
        <strain evidence="3">CECT 8482</strain>
    </source>
</reference>
<keyword evidence="1" id="KW-0472">Membrane</keyword>
<accession>A0ABT8D6W5</accession>
<proteinExistence type="predicted"/>
<protein>
    <submittedName>
        <fullName evidence="2">Uncharacterized protein</fullName>
    </submittedName>
</protein>
<dbReference type="RefSeq" id="WP_377687728.1">
    <property type="nucleotide sequence ID" value="NZ_JBHMDZ010000046.1"/>
</dbReference>
<feature type="transmembrane region" description="Helical" evidence="1">
    <location>
        <begin position="65"/>
        <end position="90"/>
    </location>
</feature>
<dbReference type="EMBL" id="JAUFRC010000001">
    <property type="protein sequence ID" value="MDN3712230.1"/>
    <property type="molecule type" value="Genomic_DNA"/>
</dbReference>
<keyword evidence="1" id="KW-1133">Transmembrane helix</keyword>
<comment type="caution">
    <text evidence="2">The sequence shown here is derived from an EMBL/GenBank/DDBJ whole genome shotgun (WGS) entry which is preliminary data.</text>
</comment>
<keyword evidence="1" id="KW-0812">Transmembrane</keyword>
<keyword evidence="3" id="KW-1185">Reference proteome</keyword>